<keyword evidence="6" id="KW-1003">Cell membrane</keyword>
<dbReference type="EMBL" id="MSIF01000010">
    <property type="protein sequence ID" value="OLF09095.1"/>
    <property type="molecule type" value="Genomic_DNA"/>
</dbReference>
<evidence type="ECO:0000256" key="3">
    <source>
        <dbReference type="ARBA" id="ARBA00022989"/>
    </source>
</evidence>
<protein>
    <recommendedName>
        <fullName evidence="6">Transport permease protein</fullName>
    </recommendedName>
</protein>
<keyword evidence="6" id="KW-0813">Transport</keyword>
<feature type="transmembrane region" description="Helical" evidence="6">
    <location>
        <begin position="47"/>
        <end position="66"/>
    </location>
</feature>
<name>A0A7Z0WJZ1_9PSEU</name>
<evidence type="ECO:0000313" key="9">
    <source>
        <dbReference type="Proteomes" id="UP000185696"/>
    </source>
</evidence>
<evidence type="ECO:0000256" key="6">
    <source>
        <dbReference type="RuleBase" id="RU361157"/>
    </source>
</evidence>
<dbReference type="InterPro" id="IPR051784">
    <property type="entry name" value="Nod_factor_ABC_transporter"/>
</dbReference>
<dbReference type="GO" id="GO:0140359">
    <property type="term" value="F:ABC-type transporter activity"/>
    <property type="evidence" value="ECO:0007669"/>
    <property type="project" value="InterPro"/>
</dbReference>
<dbReference type="InterPro" id="IPR047817">
    <property type="entry name" value="ABC2_TM_bact-type"/>
</dbReference>
<comment type="subcellular location">
    <subcellularLocation>
        <location evidence="6">Cell membrane</location>
        <topology evidence="6">Multi-pass membrane protein</topology>
    </subcellularLocation>
    <subcellularLocation>
        <location evidence="1">Membrane</location>
        <topology evidence="1">Multi-pass membrane protein</topology>
    </subcellularLocation>
</comment>
<evidence type="ECO:0000256" key="2">
    <source>
        <dbReference type="ARBA" id="ARBA00022692"/>
    </source>
</evidence>
<keyword evidence="3 6" id="KW-1133">Transmembrane helix</keyword>
<dbReference type="PRINTS" id="PR00164">
    <property type="entry name" value="ABC2TRNSPORT"/>
</dbReference>
<keyword evidence="9" id="KW-1185">Reference proteome</keyword>
<proteinExistence type="inferred from homology"/>
<dbReference type="RefSeq" id="WP_075134685.1">
    <property type="nucleotide sequence ID" value="NZ_MSIF01000010.1"/>
</dbReference>
<feature type="transmembrane region" description="Helical" evidence="6">
    <location>
        <begin position="250"/>
        <end position="272"/>
    </location>
</feature>
<dbReference type="InterPro" id="IPR013525">
    <property type="entry name" value="ABC2_TM"/>
</dbReference>
<feature type="transmembrane region" description="Helical" evidence="6">
    <location>
        <begin position="78"/>
        <end position="99"/>
    </location>
</feature>
<dbReference type="Proteomes" id="UP000185696">
    <property type="component" value="Unassembled WGS sequence"/>
</dbReference>
<reference evidence="8 9" key="1">
    <citation type="submission" date="2016-12" db="EMBL/GenBank/DDBJ databases">
        <title>The draft genome sequence of Actinophytocola xinjiangensis.</title>
        <authorList>
            <person name="Wang W."/>
            <person name="Yuan L."/>
        </authorList>
    </citation>
    <scope>NUCLEOTIDE SEQUENCE [LARGE SCALE GENOMIC DNA]</scope>
    <source>
        <strain evidence="8 9">CGMCC 4.4663</strain>
    </source>
</reference>
<dbReference type="GO" id="GO:0043190">
    <property type="term" value="C:ATP-binding cassette (ABC) transporter complex"/>
    <property type="evidence" value="ECO:0007669"/>
    <property type="project" value="InterPro"/>
</dbReference>
<evidence type="ECO:0000259" key="7">
    <source>
        <dbReference type="PROSITE" id="PS51012"/>
    </source>
</evidence>
<comment type="similarity">
    <text evidence="6">Belongs to the ABC-2 integral membrane protein family.</text>
</comment>
<dbReference type="InterPro" id="IPR000412">
    <property type="entry name" value="ABC_2_transport"/>
</dbReference>
<keyword evidence="4 6" id="KW-0472">Membrane</keyword>
<feature type="domain" description="ABC transmembrane type-2" evidence="7">
    <location>
        <begin position="46"/>
        <end position="278"/>
    </location>
</feature>
<dbReference type="OrthoDB" id="3486889at2"/>
<feature type="transmembrane region" description="Helical" evidence="6">
    <location>
        <begin position="163"/>
        <end position="183"/>
    </location>
</feature>
<feature type="transmembrane region" description="Helical" evidence="6">
    <location>
        <begin position="140"/>
        <end position="157"/>
    </location>
</feature>
<organism evidence="8 9">
    <name type="scientific">Actinophytocola xinjiangensis</name>
    <dbReference type="NCBI Taxonomy" id="485602"/>
    <lineage>
        <taxon>Bacteria</taxon>
        <taxon>Bacillati</taxon>
        <taxon>Actinomycetota</taxon>
        <taxon>Actinomycetes</taxon>
        <taxon>Pseudonocardiales</taxon>
        <taxon>Pseudonocardiaceae</taxon>
    </lineage>
</organism>
<dbReference type="Pfam" id="PF01061">
    <property type="entry name" value="ABC2_membrane"/>
    <property type="match status" value="1"/>
</dbReference>
<gene>
    <name evidence="8" type="ORF">BLA60_21160</name>
</gene>
<dbReference type="PANTHER" id="PTHR43229:SF2">
    <property type="entry name" value="NODULATION PROTEIN J"/>
    <property type="match status" value="1"/>
</dbReference>
<evidence type="ECO:0000313" key="8">
    <source>
        <dbReference type="EMBL" id="OLF09095.1"/>
    </source>
</evidence>
<dbReference type="GO" id="GO:0046677">
    <property type="term" value="P:response to antibiotic"/>
    <property type="evidence" value="ECO:0007669"/>
    <property type="project" value="UniProtKB-KW"/>
</dbReference>
<comment type="caution">
    <text evidence="8">The sequence shown here is derived from an EMBL/GenBank/DDBJ whole genome shotgun (WGS) entry which is preliminary data.</text>
</comment>
<keyword evidence="2 6" id="KW-0812">Transmembrane</keyword>
<dbReference type="PIRSF" id="PIRSF006648">
    <property type="entry name" value="DrrB"/>
    <property type="match status" value="1"/>
</dbReference>
<keyword evidence="5" id="KW-0046">Antibiotic resistance</keyword>
<dbReference type="PROSITE" id="PS51012">
    <property type="entry name" value="ABC_TM2"/>
    <property type="match status" value="1"/>
</dbReference>
<evidence type="ECO:0000256" key="4">
    <source>
        <dbReference type="ARBA" id="ARBA00023136"/>
    </source>
</evidence>
<sequence length="278" mass="29278">MTATVTSGDVRTAQVGARPNWSASSILTQVQVLSGRSLRTLVRDPRLVILSLIQPLVLLILFGQVFSSIAKTPGFPQGIGYIDFILPALLVTTALTSGLQSGVAVTTELRNGLIARFRSMPISTGSVLLARSVADVCRSFVELSVMALVAALLFGFAPPGGITGVLGSLAVAAVVCWSLGWVFMAFASWLRQPEILQTIGSLVTFPLMFASKAFVPISGLPDWLQGFATINPLSHAIEAARGMAMGKPDLTVLATAVGGCLLIALVFAPLALRSFRRP</sequence>
<dbReference type="AlphaFoldDB" id="A0A7Z0WJZ1"/>
<evidence type="ECO:0000256" key="1">
    <source>
        <dbReference type="ARBA" id="ARBA00004141"/>
    </source>
</evidence>
<accession>A0A7Z0WJZ1</accession>
<feature type="transmembrane region" description="Helical" evidence="6">
    <location>
        <begin position="195"/>
        <end position="215"/>
    </location>
</feature>
<evidence type="ECO:0000256" key="5">
    <source>
        <dbReference type="ARBA" id="ARBA00023251"/>
    </source>
</evidence>
<dbReference type="PANTHER" id="PTHR43229">
    <property type="entry name" value="NODULATION PROTEIN J"/>
    <property type="match status" value="1"/>
</dbReference>